<sequence>MSSTKYAYLLSTMPATPRSIRLDADANNNITVGDRSIPQRVVEQPPVKLQLGTAACNVARRELTENGPLNHRTIDFLIKQCFKPPTDAVTVLGIDHLLLGNRLPYGNVFIAPFQHQPGSKGHWTLVRIHRNSVRRATRSVVQNYINSQYQGWTFRFLQMPGGPSAIDSASSGIYIVLAAEELGRQVGEEAALPKSWANRDIRSHLVSAVSRYEDENSLTTSPRNKDSGICPDTVPSTPSNRVTRQTLTSTLKTPSSQGPGTQSTGTAIEKHGHPDTNPCFPSSITTWEEFKNTQRASSPARSTPRPQKRPSSEVSQGESRGSSSERTAKRRRDASSQSSSSTTSLTAYGKLQIIQSCMGSVSFDPLRVLESNRTSLNGELNKLEEQFSSSQSAVTICKETRSQKEQDLNSAKDKSKELQDSIEEDNKRSSAWFMETLDNMPAFKTLRREKLRQSLGAALDDSKQADQDDLDKKSKEATVAAEDALKEAREAYNKAFQKCSETERAVGDKKKEAREAEKVEELAKSFLDFDGKLKAIRERWDSEGKAV</sequence>
<gene>
    <name evidence="1" type="ORF">NM208_g14180</name>
</gene>
<comment type="caution">
    <text evidence="1">The sequence shown here is derived from an EMBL/GenBank/DDBJ whole genome shotgun (WGS) entry which is preliminary data.</text>
</comment>
<name>A0ACC1RIV9_9HYPO</name>
<evidence type="ECO:0000313" key="1">
    <source>
        <dbReference type="EMBL" id="KAJ3519296.1"/>
    </source>
</evidence>
<dbReference type="Proteomes" id="UP001148629">
    <property type="component" value="Unassembled WGS sequence"/>
</dbReference>
<keyword evidence="2" id="KW-1185">Reference proteome</keyword>
<dbReference type="EMBL" id="JANRMS010003187">
    <property type="protein sequence ID" value="KAJ3519296.1"/>
    <property type="molecule type" value="Genomic_DNA"/>
</dbReference>
<protein>
    <submittedName>
        <fullName evidence="1">Uncharacterized protein</fullName>
    </submittedName>
</protein>
<accession>A0ACC1RIV9</accession>
<proteinExistence type="predicted"/>
<reference evidence="1" key="1">
    <citation type="submission" date="2022-08" db="EMBL/GenBank/DDBJ databases">
        <title>Genome Sequence of Fusarium decemcellulare.</title>
        <authorList>
            <person name="Buettner E."/>
        </authorList>
    </citation>
    <scope>NUCLEOTIDE SEQUENCE</scope>
    <source>
        <strain evidence="1">Babe19</strain>
    </source>
</reference>
<organism evidence="1 2">
    <name type="scientific">Fusarium decemcellulare</name>
    <dbReference type="NCBI Taxonomy" id="57161"/>
    <lineage>
        <taxon>Eukaryota</taxon>
        <taxon>Fungi</taxon>
        <taxon>Dikarya</taxon>
        <taxon>Ascomycota</taxon>
        <taxon>Pezizomycotina</taxon>
        <taxon>Sordariomycetes</taxon>
        <taxon>Hypocreomycetidae</taxon>
        <taxon>Hypocreales</taxon>
        <taxon>Nectriaceae</taxon>
        <taxon>Fusarium</taxon>
        <taxon>Fusarium decemcellulare species complex</taxon>
    </lineage>
</organism>
<evidence type="ECO:0000313" key="2">
    <source>
        <dbReference type="Proteomes" id="UP001148629"/>
    </source>
</evidence>